<dbReference type="WBParaSite" id="SMUV_0000731901-mRNA-1">
    <property type="protein sequence ID" value="SMUV_0000731901-mRNA-1"/>
    <property type="gene ID" value="SMUV_0000731901"/>
</dbReference>
<proteinExistence type="predicted"/>
<evidence type="ECO:0000256" key="1">
    <source>
        <dbReference type="SAM" id="MobiDB-lite"/>
    </source>
</evidence>
<accession>A0A0N5ARH0</accession>
<evidence type="ECO:0000313" key="3">
    <source>
        <dbReference type="WBParaSite" id="SMUV_0000731901-mRNA-1"/>
    </source>
</evidence>
<dbReference type="Proteomes" id="UP000046393">
    <property type="component" value="Unplaced"/>
</dbReference>
<name>A0A0N5ARH0_9BILA</name>
<dbReference type="InterPro" id="IPR013780">
    <property type="entry name" value="Glyco_hydro_b"/>
</dbReference>
<organism evidence="2 3">
    <name type="scientific">Syphacia muris</name>
    <dbReference type="NCBI Taxonomy" id="451379"/>
    <lineage>
        <taxon>Eukaryota</taxon>
        <taxon>Metazoa</taxon>
        <taxon>Ecdysozoa</taxon>
        <taxon>Nematoda</taxon>
        <taxon>Chromadorea</taxon>
        <taxon>Rhabditida</taxon>
        <taxon>Spirurina</taxon>
        <taxon>Oxyuridomorpha</taxon>
        <taxon>Oxyuroidea</taxon>
        <taxon>Oxyuridae</taxon>
        <taxon>Syphacia</taxon>
    </lineage>
</organism>
<keyword evidence="2" id="KW-1185">Reference proteome</keyword>
<dbReference type="Gene3D" id="2.60.40.1180">
    <property type="entry name" value="Golgi alpha-mannosidase II"/>
    <property type="match status" value="1"/>
</dbReference>
<dbReference type="AlphaFoldDB" id="A0A0N5ARH0"/>
<feature type="region of interest" description="Disordered" evidence="1">
    <location>
        <begin position="203"/>
        <end position="229"/>
    </location>
</feature>
<evidence type="ECO:0000313" key="2">
    <source>
        <dbReference type="Proteomes" id="UP000046393"/>
    </source>
</evidence>
<sequence length="297" mass="33050">MNSFILAAFGFYAYNLCHINYNSLGGSIVTTQDPAMTTDKARKNPMKLIVAMNNFETVDDRSVAVSEGFLYWDDGVTKVSENKFCRYNIRLITTESWSTLNIRSETMNGDCERKPVTAVDIFGYPCEPDPVFLIQNDIEVSPTPVNYTYDSSSHILHLEAVNNGALMTFKKTVDQKLIWRMRQVALHFNTNFFKINKNLNPTSNETSTVPTSVPTNPSTRPSTSSSISVSTATTSATLAPTTSGSNRTVPNIKSIVAQLLFVSSLFYLPAAALFKPQATCSIIRLKLIFKSNKRHKL</sequence>
<reference evidence="3" key="1">
    <citation type="submission" date="2017-02" db="UniProtKB">
        <authorList>
            <consortium name="WormBaseParasite"/>
        </authorList>
    </citation>
    <scope>IDENTIFICATION</scope>
</reference>
<protein>
    <submittedName>
        <fullName evidence="3">Uncharacterized protein</fullName>
    </submittedName>
</protein>